<evidence type="ECO:0000313" key="5">
    <source>
        <dbReference type="EMBL" id="EAX98766.1"/>
    </source>
</evidence>
<proteinExistence type="predicted"/>
<dbReference type="STRING" id="5722.A2F8H3"/>
<dbReference type="eggNOG" id="KOG0379">
    <property type="taxonomic scope" value="Eukaryota"/>
</dbReference>
<keyword evidence="6" id="KW-1185">Reference proteome</keyword>
<dbReference type="PROSITE" id="PS50010">
    <property type="entry name" value="DH_2"/>
    <property type="match status" value="1"/>
</dbReference>
<sequence length="1055" mass="121404">MSFYVQHGLRPLTVLSYADNINKTVAQIQSDIGISDAVIAFHNPNFIEILKTDCNPLKLYPEVCIEGPVDKYKPPPYYFKAIPLNQNGKYWFYVEVETQLNVAIDPIAVPISISEMTKLKVEDILLAFRAKFGYDFSDEKISMDGKILSLEDQAYPIIQQTRNKRLHISINVGDAGRKKICGRDHITAEIVKTEESYVNSLKMLEDYWQPAFKKAKIFEESELHKLFREIKGIYKVHSDFLEDLKKIEIKFSSELSFVFLKHLDNFTKAMVFVSAYKALDDMVKAKRSVKSVDKQFKEIEEKCPDSYGRSFLSFYITPVQRYPRYPLLFRELDKFTPSFHPEKEFINFTFQKLTDVNKHVDSISHRVLTLNKMQEIQACMPPKYLIIEHGRELIEEADVRIISKKSGQGKLLLFNDIILLCFQKKKQYTPIINQELLRFQFANDTPALNSLSTFFQGEHYQIQFLENADKQNWIDVYHSTLEEKYKEMKISEPFITWTDLEIITGMSERMSHDGCLFTGSCFFFGGINNLFQSTSTLIQFIISEKQWIVEETPVPARECHTITALKNDLYVCFGLNKKTGKVYRDIWVYRLASKQWSRVKPVNGKPIGRYGHSCVAYENKLYFFGGKLSNKKKTESEVSDQISVYDPENNMFTDIVAKSPNNISPPARYSHSATLIGRKHSRMVIIGGRHEEFLGDLWIYDFKKNKWSQRFKANVDPRSEHKAISIGRFLVVKGGIKDSSSKEIEIIDTKRWIKLDDVKSFGNSAPSLSKFSMLPIGPDEILVFGGTDRINHRNYATAWIANLSHNFDLHDDDKPIDRYWRNTNIDWFSSAAKEETKEENFKIKEEIIPAPTPNTYEKAEPKPKDANCRDLRAKRRKKEYSTHTSDVSDSDEEDKPERLSAPRISLATMEKRKHRHSANNLTKPISTSQEYISVESSNFTPPPGVQPLENVYTRNYISKTPPPAASYEISMQQRPYLMTDNSPLFFTPNYSNLSPLTDSSSVEFPASSLSTEYSSTEVIPVSDIKSPETVPIAQITPVQPIEEKIPENPVSSISD</sequence>
<feature type="compositionally biased region" description="Basic and acidic residues" evidence="3">
    <location>
        <begin position="857"/>
        <end position="871"/>
    </location>
</feature>
<dbReference type="KEGG" id="tva:4756564"/>
<evidence type="ECO:0000313" key="6">
    <source>
        <dbReference type="Proteomes" id="UP000001542"/>
    </source>
</evidence>
<dbReference type="SUPFAM" id="SSF117281">
    <property type="entry name" value="Kelch motif"/>
    <property type="match status" value="1"/>
</dbReference>
<dbReference type="SMART" id="SM00612">
    <property type="entry name" value="Kelch"/>
    <property type="match status" value="3"/>
</dbReference>
<dbReference type="InterPro" id="IPR000219">
    <property type="entry name" value="DH_dom"/>
</dbReference>
<reference evidence="5" key="1">
    <citation type="submission" date="2006-10" db="EMBL/GenBank/DDBJ databases">
        <authorList>
            <person name="Amadeo P."/>
            <person name="Zhao Q."/>
            <person name="Wortman J."/>
            <person name="Fraser-Liggett C."/>
            <person name="Carlton J."/>
        </authorList>
    </citation>
    <scope>NUCLEOTIDE SEQUENCE</scope>
    <source>
        <strain evidence="5">G3</strain>
    </source>
</reference>
<accession>A2F8H3</accession>
<feature type="domain" description="DH" evidence="4">
    <location>
        <begin position="182"/>
        <end position="363"/>
    </location>
</feature>
<dbReference type="Gene3D" id="1.20.900.10">
    <property type="entry name" value="Dbl homology (DH) domain"/>
    <property type="match status" value="1"/>
</dbReference>
<reference evidence="5" key="2">
    <citation type="journal article" date="2007" name="Science">
        <title>Draft genome sequence of the sexually transmitted pathogen Trichomonas vaginalis.</title>
        <authorList>
            <person name="Carlton J.M."/>
            <person name="Hirt R.P."/>
            <person name="Silva J.C."/>
            <person name="Delcher A.L."/>
            <person name="Schatz M."/>
            <person name="Zhao Q."/>
            <person name="Wortman J.R."/>
            <person name="Bidwell S.L."/>
            <person name="Alsmark U.C.M."/>
            <person name="Besteiro S."/>
            <person name="Sicheritz-Ponten T."/>
            <person name="Noel C.J."/>
            <person name="Dacks J.B."/>
            <person name="Foster P.G."/>
            <person name="Simillion C."/>
            <person name="Van de Peer Y."/>
            <person name="Miranda-Saavedra D."/>
            <person name="Barton G.J."/>
            <person name="Westrop G.D."/>
            <person name="Mueller S."/>
            <person name="Dessi D."/>
            <person name="Fiori P.L."/>
            <person name="Ren Q."/>
            <person name="Paulsen I."/>
            <person name="Zhang H."/>
            <person name="Bastida-Corcuera F.D."/>
            <person name="Simoes-Barbosa A."/>
            <person name="Brown M.T."/>
            <person name="Hayes R.D."/>
            <person name="Mukherjee M."/>
            <person name="Okumura C.Y."/>
            <person name="Schneider R."/>
            <person name="Smith A.J."/>
            <person name="Vanacova S."/>
            <person name="Villalvazo M."/>
            <person name="Haas B.J."/>
            <person name="Pertea M."/>
            <person name="Feldblyum T.V."/>
            <person name="Utterback T.R."/>
            <person name="Shu C.L."/>
            <person name="Osoegawa K."/>
            <person name="de Jong P.J."/>
            <person name="Hrdy I."/>
            <person name="Horvathova L."/>
            <person name="Zubacova Z."/>
            <person name="Dolezal P."/>
            <person name="Malik S.B."/>
            <person name="Logsdon J.M. Jr."/>
            <person name="Henze K."/>
            <person name="Gupta A."/>
            <person name="Wang C.C."/>
            <person name="Dunne R.L."/>
            <person name="Upcroft J.A."/>
            <person name="Upcroft P."/>
            <person name="White O."/>
            <person name="Salzberg S.L."/>
            <person name="Tang P."/>
            <person name="Chiu C.-H."/>
            <person name="Lee Y.-S."/>
            <person name="Embley T.M."/>
            <person name="Coombs G.H."/>
            <person name="Mottram J.C."/>
            <person name="Tachezy J."/>
            <person name="Fraser-Liggett C.M."/>
            <person name="Johnson P.J."/>
        </authorList>
    </citation>
    <scope>NUCLEOTIDE SEQUENCE [LARGE SCALE GENOMIC DNA]</scope>
    <source>
        <strain evidence="5">G3</strain>
    </source>
</reference>
<evidence type="ECO:0000256" key="3">
    <source>
        <dbReference type="SAM" id="MobiDB-lite"/>
    </source>
</evidence>
<evidence type="ECO:0000259" key="4">
    <source>
        <dbReference type="PROSITE" id="PS50010"/>
    </source>
</evidence>
<dbReference type="PANTHER" id="PTHR46093:SF18">
    <property type="entry name" value="FIBRONECTIN TYPE-III DOMAIN-CONTAINING PROTEIN"/>
    <property type="match status" value="1"/>
</dbReference>
<keyword evidence="1" id="KW-0880">Kelch repeat</keyword>
<dbReference type="CDD" id="cd00160">
    <property type="entry name" value="RhoGEF"/>
    <property type="match status" value="1"/>
</dbReference>
<feature type="region of interest" description="Disordered" evidence="3">
    <location>
        <begin position="1035"/>
        <end position="1055"/>
    </location>
</feature>
<dbReference type="eggNOG" id="KOG4424">
    <property type="taxonomic scope" value="Eukaryota"/>
</dbReference>
<dbReference type="VEuPathDB" id="TrichDB:TVAGG3_0903550"/>
<dbReference type="OrthoDB" id="432528at2759"/>
<evidence type="ECO:0000256" key="1">
    <source>
        <dbReference type="ARBA" id="ARBA00022441"/>
    </source>
</evidence>
<keyword evidence="2" id="KW-0677">Repeat</keyword>
<dbReference type="Gene3D" id="2.120.10.80">
    <property type="entry name" value="Kelch-type beta propeller"/>
    <property type="match status" value="2"/>
</dbReference>
<dbReference type="InterPro" id="IPR015915">
    <property type="entry name" value="Kelch-typ_b-propeller"/>
</dbReference>
<dbReference type="InterPro" id="IPR006652">
    <property type="entry name" value="Kelch_1"/>
</dbReference>
<dbReference type="SMART" id="SM00325">
    <property type="entry name" value="RhoGEF"/>
    <property type="match status" value="1"/>
</dbReference>
<organism evidence="5 6">
    <name type="scientific">Trichomonas vaginalis (strain ATCC PRA-98 / G3)</name>
    <dbReference type="NCBI Taxonomy" id="412133"/>
    <lineage>
        <taxon>Eukaryota</taxon>
        <taxon>Metamonada</taxon>
        <taxon>Parabasalia</taxon>
        <taxon>Trichomonadida</taxon>
        <taxon>Trichomonadidae</taxon>
        <taxon>Trichomonas</taxon>
    </lineage>
</organism>
<dbReference type="Pfam" id="PF00621">
    <property type="entry name" value="RhoGEF"/>
    <property type="match status" value="1"/>
</dbReference>
<protein>
    <submittedName>
        <fullName evidence="5">Kelch motif family protein</fullName>
    </submittedName>
</protein>
<dbReference type="SMR" id="A2F8H3"/>
<evidence type="ECO:0000256" key="2">
    <source>
        <dbReference type="ARBA" id="ARBA00022737"/>
    </source>
</evidence>
<dbReference type="VEuPathDB" id="TrichDB:TVAG_492570"/>
<dbReference type="InterPro" id="IPR056737">
    <property type="entry name" value="Beta-prop_ATRN-MKLN-like"/>
</dbReference>
<dbReference type="EMBL" id="DS113662">
    <property type="protein sequence ID" value="EAX98766.1"/>
    <property type="molecule type" value="Genomic_DNA"/>
</dbReference>
<dbReference type="GO" id="GO:0005085">
    <property type="term" value="F:guanyl-nucleotide exchange factor activity"/>
    <property type="evidence" value="ECO:0007669"/>
    <property type="project" value="InterPro"/>
</dbReference>
<dbReference type="InParanoid" id="A2F8H3"/>
<feature type="region of interest" description="Disordered" evidence="3">
    <location>
        <begin position="843"/>
        <end position="918"/>
    </location>
</feature>
<dbReference type="Pfam" id="PF24981">
    <property type="entry name" value="Beta-prop_ATRN-LZTR1"/>
    <property type="match status" value="1"/>
</dbReference>
<gene>
    <name evidence="5" type="ORF">TVAG_492570</name>
</gene>
<dbReference type="Proteomes" id="UP000001542">
    <property type="component" value="Unassembled WGS sequence"/>
</dbReference>
<dbReference type="PANTHER" id="PTHR46093">
    <property type="entry name" value="ACYL-COA-BINDING DOMAIN-CONTAINING PROTEIN 5"/>
    <property type="match status" value="1"/>
</dbReference>
<name>A2F8H3_TRIV3</name>
<dbReference type="InterPro" id="IPR035899">
    <property type="entry name" value="DBL_dom_sf"/>
</dbReference>
<dbReference type="RefSeq" id="XP_001311696.1">
    <property type="nucleotide sequence ID" value="XM_001311695.1"/>
</dbReference>
<dbReference type="SUPFAM" id="SSF48065">
    <property type="entry name" value="DBL homology domain (DH-domain)"/>
    <property type="match status" value="1"/>
</dbReference>
<dbReference type="AlphaFoldDB" id="A2F8H3"/>